<gene>
    <name evidence="1" type="ORF">A8C75_09005</name>
</gene>
<reference evidence="2" key="1">
    <citation type="submission" date="2016-05" db="EMBL/GenBank/DDBJ databases">
        <authorList>
            <person name="Baek K."/>
            <person name="Yang S.-J."/>
        </authorList>
    </citation>
    <scope>NUCLEOTIDE SEQUENCE [LARGE SCALE GENOMIC DNA]</scope>
    <source>
        <strain evidence="2">ST58-10</strain>
    </source>
</reference>
<dbReference type="KEGG" id="mars:A8C75_09005"/>
<evidence type="ECO:0000313" key="1">
    <source>
        <dbReference type="EMBL" id="ANG62607.1"/>
    </source>
</evidence>
<proteinExistence type="predicted"/>
<name>A0A1A9EXK8_9GAMM</name>
<dbReference type="Proteomes" id="UP000078070">
    <property type="component" value="Chromosome"/>
</dbReference>
<dbReference type="EMBL" id="CP015839">
    <property type="protein sequence ID" value="ANG62607.1"/>
    <property type="molecule type" value="Genomic_DNA"/>
</dbReference>
<sequence length="71" mass="8351">MTLKRKLLRLTWLRNRNIDLVEFLVRPDGFLVGRACHPAASMGFDEFRFAAYVLAAEADRLEYMIKEPDEY</sequence>
<dbReference type="STRING" id="1821621.A8C75_09005"/>
<accession>A0A1A9EXK8</accession>
<reference evidence="1 2" key="2">
    <citation type="journal article" date="2018" name="Int. J. Syst. Evol. Microbiol.">
        <title>Marinobacterium aestuarii sp. nov., a benzene-degrading marine bacterium isolated from estuary sediment.</title>
        <authorList>
            <person name="Bae S.S."/>
            <person name="Jung J."/>
            <person name="Chung D."/>
            <person name="Baek K."/>
        </authorList>
    </citation>
    <scope>NUCLEOTIDE SEQUENCE [LARGE SCALE GENOMIC DNA]</scope>
    <source>
        <strain evidence="1 2">ST58-10</strain>
    </source>
</reference>
<organism evidence="1 2">
    <name type="scientific">Marinobacterium aestuarii</name>
    <dbReference type="NCBI Taxonomy" id="1821621"/>
    <lineage>
        <taxon>Bacteria</taxon>
        <taxon>Pseudomonadati</taxon>
        <taxon>Pseudomonadota</taxon>
        <taxon>Gammaproteobacteria</taxon>
        <taxon>Oceanospirillales</taxon>
        <taxon>Oceanospirillaceae</taxon>
        <taxon>Marinobacterium</taxon>
    </lineage>
</organism>
<dbReference type="AlphaFoldDB" id="A0A1A9EXK8"/>
<keyword evidence="2" id="KW-1185">Reference proteome</keyword>
<protein>
    <submittedName>
        <fullName evidence="1">Uncharacterized protein</fullName>
    </submittedName>
</protein>
<evidence type="ECO:0000313" key="2">
    <source>
        <dbReference type="Proteomes" id="UP000078070"/>
    </source>
</evidence>